<proteinExistence type="predicted"/>
<dbReference type="AlphaFoldDB" id="A0AA39DHL6"/>
<gene>
    <name evidence="2" type="ORF">PVL29_016745</name>
</gene>
<keyword evidence="3" id="KW-1185">Reference proteome</keyword>
<name>A0AA39DHL6_VITRO</name>
<sequence>MDDTRRLKFGTCIQITAIDGIVNVNSLFTLAVFIGLAWNPYDSSNSLITDPRCNPTSRMAEDLVSYHVYSFSSFLFSSLVALGIKQAIRIAMSREMHKIVLLAHVNQTALRISMLVSAVGSVGGCAFLMMALVNMVQIKLGTLACGSPQTLAAVVPLVIFVPIGLLIYSLVEIYWSFESMSDNTWRS</sequence>
<keyword evidence="1" id="KW-1133">Transmembrane helix</keyword>
<dbReference type="PANTHER" id="PTHR33430">
    <property type="entry name" value="MATERNAL EFFECT EMBRYO ARREST PROTEIN"/>
    <property type="match status" value="1"/>
</dbReference>
<feature type="transmembrane region" description="Helical" evidence="1">
    <location>
        <begin position="153"/>
        <end position="177"/>
    </location>
</feature>
<accession>A0AA39DHL6</accession>
<feature type="transmembrane region" description="Helical" evidence="1">
    <location>
        <begin position="109"/>
        <end position="133"/>
    </location>
</feature>
<reference evidence="2 3" key="1">
    <citation type="journal article" date="2023" name="BMC Biotechnol.">
        <title>Vitis rotundifolia cv Carlos genome sequencing.</title>
        <authorList>
            <person name="Huff M."/>
            <person name="Hulse-Kemp A."/>
            <person name="Scheffler B."/>
            <person name="Youngblood R."/>
            <person name="Simpson S."/>
            <person name="Babiker E."/>
            <person name="Staton M."/>
        </authorList>
    </citation>
    <scope>NUCLEOTIDE SEQUENCE [LARGE SCALE GENOMIC DNA]</scope>
    <source>
        <tissue evidence="2">Leaf</tissue>
    </source>
</reference>
<dbReference type="EMBL" id="JARBHA010000013">
    <property type="protein sequence ID" value="KAJ9684431.1"/>
    <property type="molecule type" value="Genomic_DNA"/>
</dbReference>
<evidence type="ECO:0000313" key="3">
    <source>
        <dbReference type="Proteomes" id="UP001168098"/>
    </source>
</evidence>
<dbReference type="Proteomes" id="UP001168098">
    <property type="component" value="Unassembled WGS sequence"/>
</dbReference>
<comment type="caution">
    <text evidence="2">The sequence shown here is derived from an EMBL/GenBank/DDBJ whole genome shotgun (WGS) entry which is preliminary data.</text>
</comment>
<evidence type="ECO:0008006" key="4">
    <source>
        <dbReference type="Google" id="ProtNLM"/>
    </source>
</evidence>
<dbReference type="PANTHER" id="PTHR33430:SF7">
    <property type="entry name" value="OS07G0240400 PROTEIN"/>
    <property type="match status" value="1"/>
</dbReference>
<organism evidence="2 3">
    <name type="scientific">Vitis rotundifolia</name>
    <name type="common">Muscadine grape</name>
    <dbReference type="NCBI Taxonomy" id="103349"/>
    <lineage>
        <taxon>Eukaryota</taxon>
        <taxon>Viridiplantae</taxon>
        <taxon>Streptophyta</taxon>
        <taxon>Embryophyta</taxon>
        <taxon>Tracheophyta</taxon>
        <taxon>Spermatophyta</taxon>
        <taxon>Magnoliopsida</taxon>
        <taxon>eudicotyledons</taxon>
        <taxon>Gunneridae</taxon>
        <taxon>Pentapetalae</taxon>
        <taxon>rosids</taxon>
        <taxon>Vitales</taxon>
        <taxon>Vitaceae</taxon>
        <taxon>Viteae</taxon>
        <taxon>Vitis</taxon>
    </lineage>
</organism>
<keyword evidence="1" id="KW-0472">Membrane</keyword>
<evidence type="ECO:0000256" key="1">
    <source>
        <dbReference type="SAM" id="Phobius"/>
    </source>
</evidence>
<evidence type="ECO:0000313" key="2">
    <source>
        <dbReference type="EMBL" id="KAJ9684431.1"/>
    </source>
</evidence>
<feature type="transmembrane region" description="Helical" evidence="1">
    <location>
        <begin position="66"/>
        <end position="88"/>
    </location>
</feature>
<keyword evidence="1" id="KW-0812">Transmembrane</keyword>
<protein>
    <recommendedName>
        <fullName evidence="4">Maternal effect embryo arrest 60</fullName>
    </recommendedName>
</protein>
<feature type="transmembrane region" description="Helical" evidence="1">
    <location>
        <begin position="12"/>
        <end position="38"/>
    </location>
</feature>